<keyword evidence="2" id="KW-0378">Hydrolase</keyword>
<dbReference type="PANTHER" id="PTHR43046">
    <property type="entry name" value="GDP-MANNOSE MANNOSYL HYDROLASE"/>
    <property type="match status" value="1"/>
</dbReference>
<dbReference type="InterPro" id="IPR015797">
    <property type="entry name" value="NUDIX_hydrolase-like_dom_sf"/>
</dbReference>
<feature type="domain" description="Nudix hydrolase" evidence="4">
    <location>
        <begin position="3"/>
        <end position="130"/>
    </location>
</feature>
<accession>A0A3E0A6B9</accession>
<dbReference type="GO" id="GO:0016787">
    <property type="term" value="F:hydrolase activity"/>
    <property type="evidence" value="ECO:0007669"/>
    <property type="project" value="UniProtKB-KW"/>
</dbReference>
<dbReference type="InterPro" id="IPR000086">
    <property type="entry name" value="NUDIX_hydrolase_dom"/>
</dbReference>
<proteinExistence type="predicted"/>
<evidence type="ECO:0000256" key="1">
    <source>
        <dbReference type="ARBA" id="ARBA00001946"/>
    </source>
</evidence>
<dbReference type="Pfam" id="PF00293">
    <property type="entry name" value="NUDIX"/>
    <property type="match status" value="1"/>
</dbReference>
<dbReference type="RefSeq" id="WP_116074730.1">
    <property type="nucleotide sequence ID" value="NZ_BONB01000069.1"/>
</dbReference>
<dbReference type="PROSITE" id="PS51462">
    <property type="entry name" value="NUDIX"/>
    <property type="match status" value="1"/>
</dbReference>
<reference evidence="5 6" key="1">
    <citation type="submission" date="2018-08" db="EMBL/GenBank/DDBJ databases">
        <title>Sequencing the genomes of 1000 actinobacteria strains.</title>
        <authorList>
            <person name="Klenk H.-P."/>
        </authorList>
    </citation>
    <scope>NUCLEOTIDE SEQUENCE [LARGE SCALE GENOMIC DNA]</scope>
    <source>
        <strain evidence="5 6">DSM 44099</strain>
    </source>
</reference>
<dbReference type="EMBL" id="QUMQ01000001">
    <property type="protein sequence ID" value="REG02051.1"/>
    <property type="molecule type" value="Genomic_DNA"/>
</dbReference>
<protein>
    <submittedName>
        <fullName evidence="5">ADP-ribose pyrophosphatase YjhB (NUDIX family)</fullName>
    </submittedName>
</protein>
<dbReference type="AlphaFoldDB" id="A0A3E0A6B9"/>
<dbReference type="Gene3D" id="3.90.79.10">
    <property type="entry name" value="Nucleoside Triphosphate Pyrophosphohydrolase"/>
    <property type="match status" value="1"/>
</dbReference>
<dbReference type="CDD" id="cd02883">
    <property type="entry name" value="NUDIX_Hydrolase"/>
    <property type="match status" value="1"/>
</dbReference>
<name>A0A3E0A6B9_9ACTN</name>
<evidence type="ECO:0000313" key="6">
    <source>
        <dbReference type="Proteomes" id="UP000256913"/>
    </source>
</evidence>
<gene>
    <name evidence="5" type="ORF">DFJ67_8142</name>
</gene>
<feature type="region of interest" description="Disordered" evidence="3">
    <location>
        <begin position="137"/>
        <end position="158"/>
    </location>
</feature>
<keyword evidence="6" id="KW-1185">Reference proteome</keyword>
<dbReference type="OrthoDB" id="4247482at2"/>
<evidence type="ECO:0000259" key="4">
    <source>
        <dbReference type="PROSITE" id="PS51462"/>
    </source>
</evidence>
<organism evidence="5 6">
    <name type="scientific">Asanoa ferruginea</name>
    <dbReference type="NCBI Taxonomy" id="53367"/>
    <lineage>
        <taxon>Bacteria</taxon>
        <taxon>Bacillati</taxon>
        <taxon>Actinomycetota</taxon>
        <taxon>Actinomycetes</taxon>
        <taxon>Micromonosporales</taxon>
        <taxon>Micromonosporaceae</taxon>
        <taxon>Asanoa</taxon>
    </lineage>
</organism>
<dbReference type="SUPFAM" id="SSF55811">
    <property type="entry name" value="Nudix"/>
    <property type="match status" value="1"/>
</dbReference>
<comment type="cofactor">
    <cofactor evidence="1">
        <name>Mg(2+)</name>
        <dbReference type="ChEBI" id="CHEBI:18420"/>
    </cofactor>
</comment>
<evidence type="ECO:0000256" key="2">
    <source>
        <dbReference type="ARBA" id="ARBA00022801"/>
    </source>
</evidence>
<dbReference type="PANTHER" id="PTHR43046:SF2">
    <property type="entry name" value="8-OXO-DGTP DIPHOSPHATASE-RELATED"/>
    <property type="match status" value="1"/>
</dbReference>
<sequence length="166" mass="17981">MNSLTSAVAAIVTDDAGRVLLCQQSQGHRRWGLPGGKVRENESPIHAIGRDVREEIGTDVEIIDLVGIYELCGQDLPELVVHVFRCHDARGEALLHTPQRICRLSWHDTDDLPQPMTPTTRMAIADAVAGRAGVLSRVERDPEPDYPDAGDTADQASQDVVVGLAG</sequence>
<dbReference type="Proteomes" id="UP000256913">
    <property type="component" value="Unassembled WGS sequence"/>
</dbReference>
<comment type="caution">
    <text evidence="5">The sequence shown here is derived from an EMBL/GenBank/DDBJ whole genome shotgun (WGS) entry which is preliminary data.</text>
</comment>
<evidence type="ECO:0000256" key="3">
    <source>
        <dbReference type="SAM" id="MobiDB-lite"/>
    </source>
</evidence>
<evidence type="ECO:0000313" key="5">
    <source>
        <dbReference type="EMBL" id="REG02051.1"/>
    </source>
</evidence>